<evidence type="ECO:0000256" key="3">
    <source>
        <dbReference type="SAM" id="SignalP"/>
    </source>
</evidence>
<dbReference type="Pfam" id="PF00086">
    <property type="entry name" value="Thyroglobulin_1"/>
    <property type="match status" value="1"/>
</dbReference>
<dbReference type="Gene3D" id="4.10.800.10">
    <property type="entry name" value="Thyroglobulin type-1"/>
    <property type="match status" value="1"/>
</dbReference>
<evidence type="ECO:0000256" key="1">
    <source>
        <dbReference type="ARBA" id="ARBA00023157"/>
    </source>
</evidence>
<dbReference type="InterPro" id="IPR000716">
    <property type="entry name" value="Thyroglobulin_1"/>
</dbReference>
<dbReference type="Proteomes" id="UP001497382">
    <property type="component" value="Unassembled WGS sequence"/>
</dbReference>
<evidence type="ECO:0000313" key="5">
    <source>
        <dbReference type="EMBL" id="CAL1285373.1"/>
    </source>
</evidence>
<keyword evidence="1 2" id="KW-1015">Disulfide bond</keyword>
<feature type="signal peptide" evidence="3">
    <location>
        <begin position="1"/>
        <end position="23"/>
    </location>
</feature>
<dbReference type="EMBL" id="CAXIEN010000190">
    <property type="protein sequence ID" value="CAL1285373.1"/>
    <property type="molecule type" value="Genomic_DNA"/>
</dbReference>
<feature type="disulfide bond" evidence="2">
    <location>
        <begin position="68"/>
        <end position="75"/>
    </location>
</feature>
<reference evidence="5 6" key="1">
    <citation type="submission" date="2024-04" db="EMBL/GenBank/DDBJ databases">
        <authorList>
            <person name="Rising A."/>
            <person name="Reimegard J."/>
            <person name="Sonavane S."/>
            <person name="Akerstrom W."/>
            <person name="Nylinder S."/>
            <person name="Hedman E."/>
            <person name="Kallberg Y."/>
        </authorList>
    </citation>
    <scope>NUCLEOTIDE SEQUENCE [LARGE SCALE GENOMIC DNA]</scope>
</reference>
<accession>A0AAV2AMZ5</accession>
<evidence type="ECO:0000259" key="4">
    <source>
        <dbReference type="PROSITE" id="PS51162"/>
    </source>
</evidence>
<proteinExistence type="predicted"/>
<keyword evidence="6" id="KW-1185">Reference proteome</keyword>
<dbReference type="PROSITE" id="PS51162">
    <property type="entry name" value="THYROGLOBULIN_1_2"/>
    <property type="match status" value="1"/>
</dbReference>
<evidence type="ECO:0000256" key="2">
    <source>
        <dbReference type="PROSITE-ProRule" id="PRU00500"/>
    </source>
</evidence>
<keyword evidence="3" id="KW-0732">Signal</keyword>
<evidence type="ECO:0000313" key="6">
    <source>
        <dbReference type="Proteomes" id="UP001497382"/>
    </source>
</evidence>
<sequence>MNMQRYVSFLLLVLVISFAFAHGDYGDEYPTRRERPCDYDREKIKDQYVNVIYIPQCDENGYYQKFQCTSFGFECFCVDSYGDFLDYAKEPENCE</sequence>
<feature type="domain" description="Thyroglobulin type-1" evidence="4">
    <location>
        <begin position="34"/>
        <end position="94"/>
    </location>
</feature>
<protein>
    <recommendedName>
        <fullName evidence="4">Thyroglobulin type-1 domain-containing protein</fullName>
    </recommendedName>
</protein>
<dbReference type="InterPro" id="IPR036857">
    <property type="entry name" value="Thyroglobulin_1_sf"/>
</dbReference>
<dbReference type="PROSITE" id="PS00484">
    <property type="entry name" value="THYROGLOBULIN_1_1"/>
    <property type="match status" value="1"/>
</dbReference>
<dbReference type="SUPFAM" id="SSF57610">
    <property type="entry name" value="Thyroglobulin type-1 domain"/>
    <property type="match status" value="1"/>
</dbReference>
<gene>
    <name evidence="5" type="ORF">LARSCL_LOCUS13665</name>
</gene>
<comment type="caution">
    <text evidence="5">The sequence shown here is derived from an EMBL/GenBank/DDBJ whole genome shotgun (WGS) entry which is preliminary data.</text>
</comment>
<dbReference type="AlphaFoldDB" id="A0AAV2AMZ5"/>
<dbReference type="CDD" id="cd00191">
    <property type="entry name" value="TY"/>
    <property type="match status" value="1"/>
</dbReference>
<organism evidence="5 6">
    <name type="scientific">Larinioides sclopetarius</name>
    <dbReference type="NCBI Taxonomy" id="280406"/>
    <lineage>
        <taxon>Eukaryota</taxon>
        <taxon>Metazoa</taxon>
        <taxon>Ecdysozoa</taxon>
        <taxon>Arthropoda</taxon>
        <taxon>Chelicerata</taxon>
        <taxon>Arachnida</taxon>
        <taxon>Araneae</taxon>
        <taxon>Araneomorphae</taxon>
        <taxon>Entelegynae</taxon>
        <taxon>Araneoidea</taxon>
        <taxon>Araneidae</taxon>
        <taxon>Larinioides</taxon>
    </lineage>
</organism>
<feature type="chain" id="PRO_5043707538" description="Thyroglobulin type-1 domain-containing protein" evidence="3">
    <location>
        <begin position="24"/>
        <end position="95"/>
    </location>
</feature>
<name>A0AAV2AMZ5_9ARAC</name>
<comment type="caution">
    <text evidence="2">Lacks conserved residue(s) required for the propagation of feature annotation.</text>
</comment>